<reference evidence="2" key="1">
    <citation type="submission" date="2016-11" db="EMBL/GenBank/DDBJ databases">
        <authorList>
            <person name="Varghese N."/>
            <person name="Submissions S."/>
        </authorList>
    </citation>
    <scope>NUCLEOTIDE SEQUENCE [LARGE SCALE GENOMIC DNA]</scope>
    <source>
        <strain evidence="2">DSM 26884</strain>
    </source>
</reference>
<dbReference type="Proteomes" id="UP000184192">
    <property type="component" value="Unassembled WGS sequence"/>
</dbReference>
<gene>
    <name evidence="1" type="ORF">SAMN05444350_11671</name>
</gene>
<dbReference type="AlphaFoldDB" id="A0A1M6GUT2"/>
<sequence length="492" mass="57240">MNITEPIINAALLGTATKEFTPSGFPEALEENFRLLQEKAEDAEAAFYQIAALTFAYQRAGTEPQSAEETTAISEAPEDSLPYFDRAVGEMLVQMVNERNRYLLLYAYRKAVQCNKLIPPFYLRPLISRAYDRNNPDKHEEQSLLSLLTGNRGRWLLSHMELPDWGDTGNETWETASHEERKRMLQRLRKEAPEQGLALLQTELKNESAAHRDELIQCLRINLSKKDEPFLQEIITTDRSSNVKETARRLLCSLPDSELVKTYCEMLRGKLRYKMLLGWSYEKIAFTPELKKLGLEEVSPNKMEKDDEFLLRQLAERVPLSFWAELYDCSPEKAAAKLAKKPPFSQYFNLRLPIVNFNDNLWAYQTLKEDASEHHFASLIGLLTPEQREEIDFQTTNKNLSALDSWYNEDGKQWGPKFSARVLQRLFQSDYYYPPKETAERLALYLPREVYPQLEKYTLANEADHFAAKFSRSITEYMRMKEKINTMFNDNK</sequence>
<keyword evidence="2" id="KW-1185">Reference proteome</keyword>
<protein>
    <submittedName>
        <fullName evidence="1">Uncharacterized protein</fullName>
    </submittedName>
</protein>
<dbReference type="GeneID" id="92712791"/>
<dbReference type="RefSeq" id="WP_025830668.1">
    <property type="nucleotide sequence ID" value="NZ_FQZN01000016.1"/>
</dbReference>
<evidence type="ECO:0000313" key="2">
    <source>
        <dbReference type="Proteomes" id="UP000184192"/>
    </source>
</evidence>
<dbReference type="InterPro" id="IPR043746">
    <property type="entry name" value="DUF5691"/>
</dbReference>
<proteinExistence type="predicted"/>
<dbReference type="Pfam" id="PF18944">
    <property type="entry name" value="DUF5691"/>
    <property type="match status" value="1"/>
</dbReference>
<name>A0A1M6GUT2_9BACE</name>
<organism evidence="1 2">
    <name type="scientific">Bacteroides stercorirosoris</name>
    <dbReference type="NCBI Taxonomy" id="871324"/>
    <lineage>
        <taxon>Bacteria</taxon>
        <taxon>Pseudomonadati</taxon>
        <taxon>Bacteroidota</taxon>
        <taxon>Bacteroidia</taxon>
        <taxon>Bacteroidales</taxon>
        <taxon>Bacteroidaceae</taxon>
        <taxon>Bacteroides</taxon>
    </lineage>
</organism>
<evidence type="ECO:0000313" key="1">
    <source>
        <dbReference type="EMBL" id="SHJ13691.1"/>
    </source>
</evidence>
<dbReference type="EMBL" id="FQZN01000016">
    <property type="protein sequence ID" value="SHJ13691.1"/>
    <property type="molecule type" value="Genomic_DNA"/>
</dbReference>
<accession>A0A1M6GUT2</accession>
<dbReference type="eggNOG" id="COG1638">
    <property type="taxonomic scope" value="Bacteria"/>
</dbReference>